<evidence type="ECO:0000313" key="3">
    <source>
        <dbReference type="Proteomes" id="UP000654075"/>
    </source>
</evidence>
<dbReference type="SUPFAM" id="SSF143503">
    <property type="entry name" value="PUG domain-like"/>
    <property type="match status" value="1"/>
</dbReference>
<dbReference type="Gene3D" id="1.20.58.2190">
    <property type="match status" value="1"/>
</dbReference>
<dbReference type="AlphaFoldDB" id="A0A813H9I4"/>
<organism evidence="2 3">
    <name type="scientific">Polarella glacialis</name>
    <name type="common">Dinoflagellate</name>
    <dbReference type="NCBI Taxonomy" id="89957"/>
    <lineage>
        <taxon>Eukaryota</taxon>
        <taxon>Sar</taxon>
        <taxon>Alveolata</taxon>
        <taxon>Dinophyceae</taxon>
        <taxon>Suessiales</taxon>
        <taxon>Suessiaceae</taxon>
        <taxon>Polarella</taxon>
    </lineage>
</organism>
<evidence type="ECO:0000313" key="2">
    <source>
        <dbReference type="EMBL" id="CAE8634765.1"/>
    </source>
</evidence>
<dbReference type="SMART" id="SM00580">
    <property type="entry name" value="PUG"/>
    <property type="match status" value="1"/>
</dbReference>
<evidence type="ECO:0000259" key="1">
    <source>
        <dbReference type="PROSITE" id="PS50030"/>
    </source>
</evidence>
<dbReference type="InterPro" id="IPR036339">
    <property type="entry name" value="PUB-like_dom_sf"/>
</dbReference>
<dbReference type="Proteomes" id="UP000654075">
    <property type="component" value="Unassembled WGS sequence"/>
</dbReference>
<dbReference type="Pfam" id="PF09409">
    <property type="entry name" value="PUB"/>
    <property type="match status" value="1"/>
</dbReference>
<keyword evidence="3" id="KW-1185">Reference proteome</keyword>
<proteinExistence type="predicted"/>
<protein>
    <recommendedName>
        <fullName evidence="1">UBA domain-containing protein</fullName>
    </recommendedName>
</protein>
<reference evidence="2" key="1">
    <citation type="submission" date="2021-02" db="EMBL/GenBank/DDBJ databases">
        <authorList>
            <person name="Dougan E. K."/>
            <person name="Rhodes N."/>
            <person name="Thang M."/>
            <person name="Chan C."/>
        </authorList>
    </citation>
    <scope>NUCLEOTIDE SEQUENCE</scope>
</reference>
<dbReference type="PROSITE" id="PS50030">
    <property type="entry name" value="UBA"/>
    <property type="match status" value="1"/>
</dbReference>
<dbReference type="GO" id="GO:0005737">
    <property type="term" value="C:cytoplasm"/>
    <property type="evidence" value="ECO:0007669"/>
    <property type="project" value="TreeGrafter"/>
</dbReference>
<feature type="domain" description="UBA" evidence="1">
    <location>
        <begin position="199"/>
        <end position="244"/>
    </location>
</feature>
<dbReference type="PANTHER" id="PTHR23153">
    <property type="entry name" value="UBX-RELATED"/>
    <property type="match status" value="1"/>
</dbReference>
<sequence length="244" mass="26077">MDRAVAQLLTNSKDVAKTAMDTLTKIAENIIHRPKEEKFKRLKKSNAAVCRTLLDVPGGVACLVALGFTEGTHEGEPAWCAPGDSRGFDLLIDGKARLAQELERLWETPVDTSRPAQGPGGIEGMLLQALQDPASLRRLLQNPMVAQMARANPDMVETALQSPGAQAALEQNPEMRQQLEALLGRPLGLGAALPVATTETSPEPFGAQLDQLQEMGFSDRAVCLTALQSASGDLEMALAMLVPS</sequence>
<dbReference type="Pfam" id="PF00627">
    <property type="entry name" value="UBA"/>
    <property type="match status" value="1"/>
</dbReference>
<dbReference type="InterPro" id="IPR009060">
    <property type="entry name" value="UBA-like_sf"/>
</dbReference>
<name>A0A813H9I4_POLGL</name>
<dbReference type="InterPro" id="IPR018997">
    <property type="entry name" value="PUB_domain"/>
</dbReference>
<dbReference type="OrthoDB" id="21221at2759"/>
<dbReference type="SUPFAM" id="SSF46934">
    <property type="entry name" value="UBA-like"/>
    <property type="match status" value="1"/>
</dbReference>
<dbReference type="Gene3D" id="1.10.8.10">
    <property type="entry name" value="DNA helicase RuvA subunit, C-terminal domain"/>
    <property type="match status" value="1"/>
</dbReference>
<dbReference type="EMBL" id="CAJNNV010031129">
    <property type="protein sequence ID" value="CAE8634765.1"/>
    <property type="molecule type" value="Genomic_DNA"/>
</dbReference>
<dbReference type="PANTHER" id="PTHR23153:SF38">
    <property type="entry name" value="UBX DOMAIN-CONTAINING PROTEIN 6"/>
    <property type="match status" value="1"/>
</dbReference>
<comment type="caution">
    <text evidence="2">The sequence shown here is derived from an EMBL/GenBank/DDBJ whole genome shotgun (WGS) entry which is preliminary data.</text>
</comment>
<dbReference type="InterPro" id="IPR015940">
    <property type="entry name" value="UBA"/>
</dbReference>
<accession>A0A813H9I4</accession>
<gene>
    <name evidence="2" type="ORF">PGLA1383_LOCUS50385</name>
</gene>
<dbReference type="CDD" id="cd09212">
    <property type="entry name" value="PUB"/>
    <property type="match status" value="1"/>
</dbReference>